<feature type="compositionally biased region" description="Low complexity" evidence="1">
    <location>
        <begin position="144"/>
        <end position="174"/>
    </location>
</feature>
<feature type="compositionally biased region" description="Low complexity" evidence="1">
    <location>
        <begin position="47"/>
        <end position="66"/>
    </location>
</feature>
<organism evidence="2 3">
    <name type="scientific">Decorospora gaudefroyi</name>
    <dbReference type="NCBI Taxonomy" id="184978"/>
    <lineage>
        <taxon>Eukaryota</taxon>
        <taxon>Fungi</taxon>
        <taxon>Dikarya</taxon>
        <taxon>Ascomycota</taxon>
        <taxon>Pezizomycotina</taxon>
        <taxon>Dothideomycetes</taxon>
        <taxon>Pleosporomycetidae</taxon>
        <taxon>Pleosporales</taxon>
        <taxon>Pleosporineae</taxon>
        <taxon>Pleosporaceae</taxon>
        <taxon>Decorospora</taxon>
    </lineage>
</organism>
<dbReference type="Proteomes" id="UP000800040">
    <property type="component" value="Unassembled WGS sequence"/>
</dbReference>
<feature type="compositionally biased region" description="Pro residues" evidence="1">
    <location>
        <begin position="124"/>
        <end position="136"/>
    </location>
</feature>
<feature type="compositionally biased region" description="Low complexity" evidence="1">
    <location>
        <begin position="15"/>
        <end position="24"/>
    </location>
</feature>
<feature type="region of interest" description="Disordered" evidence="1">
    <location>
        <begin position="1"/>
        <end position="229"/>
    </location>
</feature>
<name>A0A6A5K6K2_9PLEO</name>
<dbReference type="EMBL" id="ML975349">
    <property type="protein sequence ID" value="KAF1832000.1"/>
    <property type="molecule type" value="Genomic_DNA"/>
</dbReference>
<gene>
    <name evidence="2" type="ORF">BDW02DRAFT_571487</name>
</gene>
<feature type="compositionally biased region" description="Polar residues" evidence="1">
    <location>
        <begin position="30"/>
        <end position="43"/>
    </location>
</feature>
<evidence type="ECO:0000256" key="1">
    <source>
        <dbReference type="SAM" id="MobiDB-lite"/>
    </source>
</evidence>
<sequence>MPPIPIHKNAPIAPTTTTSTTAASKPEGITPSTAASNTDNQNAHLLPTRTTPAYAPATTTQDASSSPPAPQPGARPAAPTSMVMGGNHNTMGYAEGDRPAAPQPGPTPTATVITTETRRLDAAGPPPQSSHLPPPSDSYLAGRSTTTTTTAAPPSKPGPTTLHYGPPAAASSSPFQASDSEQEGTRRSLEHPPGYVQAPDNAPYTAGGGIGGPSGEGGGEENGEGVGAQAWQMLSKAGEALKKGEESVWRAVRNKNGGGF</sequence>
<evidence type="ECO:0000313" key="3">
    <source>
        <dbReference type="Proteomes" id="UP000800040"/>
    </source>
</evidence>
<proteinExistence type="predicted"/>
<protein>
    <submittedName>
        <fullName evidence="2">Uncharacterized protein</fullName>
    </submittedName>
</protein>
<reference evidence="2" key="1">
    <citation type="submission" date="2020-01" db="EMBL/GenBank/DDBJ databases">
        <authorList>
            <consortium name="DOE Joint Genome Institute"/>
            <person name="Haridas S."/>
            <person name="Albert R."/>
            <person name="Binder M."/>
            <person name="Bloem J."/>
            <person name="Labutti K."/>
            <person name="Salamov A."/>
            <person name="Andreopoulos B."/>
            <person name="Baker S.E."/>
            <person name="Barry K."/>
            <person name="Bills G."/>
            <person name="Bluhm B.H."/>
            <person name="Cannon C."/>
            <person name="Castanera R."/>
            <person name="Culley D.E."/>
            <person name="Daum C."/>
            <person name="Ezra D."/>
            <person name="Gonzalez J.B."/>
            <person name="Henrissat B."/>
            <person name="Kuo A."/>
            <person name="Liang C."/>
            <person name="Lipzen A."/>
            <person name="Lutzoni F."/>
            <person name="Magnuson J."/>
            <person name="Mondo S."/>
            <person name="Nolan M."/>
            <person name="Ohm R."/>
            <person name="Pangilinan J."/>
            <person name="Park H.-J."/>
            <person name="Ramirez L."/>
            <person name="Alfaro M."/>
            <person name="Sun H."/>
            <person name="Tritt A."/>
            <person name="Yoshinaga Y."/>
            <person name="Zwiers L.-H."/>
            <person name="Turgeon B.G."/>
            <person name="Goodwin S.B."/>
            <person name="Spatafora J.W."/>
            <person name="Crous P.W."/>
            <person name="Grigoriev I.V."/>
        </authorList>
    </citation>
    <scope>NUCLEOTIDE SEQUENCE</scope>
    <source>
        <strain evidence="2">P77</strain>
    </source>
</reference>
<dbReference type="OrthoDB" id="5385910at2759"/>
<keyword evidence="3" id="KW-1185">Reference proteome</keyword>
<dbReference type="AlphaFoldDB" id="A0A6A5K6K2"/>
<feature type="compositionally biased region" description="Gly residues" evidence="1">
    <location>
        <begin position="206"/>
        <end position="217"/>
    </location>
</feature>
<accession>A0A6A5K6K2</accession>
<evidence type="ECO:0000313" key="2">
    <source>
        <dbReference type="EMBL" id="KAF1832000.1"/>
    </source>
</evidence>